<organism evidence="10 11">
    <name type="scientific">Metamycoplasma canadense</name>
    <dbReference type="NCBI Taxonomy" id="29554"/>
    <lineage>
        <taxon>Bacteria</taxon>
        <taxon>Bacillati</taxon>
        <taxon>Mycoplasmatota</taxon>
        <taxon>Mycoplasmoidales</taxon>
        <taxon>Metamycoplasmataceae</taxon>
        <taxon>Metamycoplasma</taxon>
    </lineage>
</organism>
<protein>
    <recommendedName>
        <fullName evidence="2 6">Elongation factor Ts</fullName>
        <shortName evidence="6">EF-Ts</shortName>
    </recommendedName>
</protein>
<accession>A0A077L5T2</accession>
<dbReference type="GO" id="GO:0003746">
    <property type="term" value="F:translation elongation factor activity"/>
    <property type="evidence" value="ECO:0007669"/>
    <property type="project" value="UniProtKB-UniRule"/>
</dbReference>
<dbReference type="HOGENOM" id="CLU_047155_0_2_14"/>
<gene>
    <name evidence="6 10" type="primary">tsf</name>
    <name evidence="10" type="ORF">MCAN360_0529</name>
</gene>
<dbReference type="PROSITE" id="PS01127">
    <property type="entry name" value="EF_TS_2"/>
    <property type="match status" value="1"/>
</dbReference>
<dbReference type="STRING" id="29554.MCAN360_0529"/>
<evidence type="ECO:0000256" key="1">
    <source>
        <dbReference type="ARBA" id="ARBA00005532"/>
    </source>
</evidence>
<keyword evidence="11" id="KW-1185">Reference proteome</keyword>
<keyword evidence="4 6" id="KW-0648">Protein biosynthesis</keyword>
<dbReference type="PROSITE" id="PS01126">
    <property type="entry name" value="EF_TS_1"/>
    <property type="match status" value="1"/>
</dbReference>
<proteinExistence type="inferred from homology"/>
<dbReference type="RefSeq" id="WP_045433937.1">
    <property type="nucleotide sequence ID" value="NZ_AP014631.1"/>
</dbReference>
<dbReference type="InterPro" id="IPR014039">
    <property type="entry name" value="Transl_elong_EFTs/EF1B_dimer"/>
</dbReference>
<dbReference type="InterPro" id="IPR001816">
    <property type="entry name" value="Transl_elong_EFTs/EF1B"/>
</dbReference>
<evidence type="ECO:0000313" key="10">
    <source>
        <dbReference type="EMBL" id="BAP39645.1"/>
    </source>
</evidence>
<dbReference type="SUPFAM" id="SSF54713">
    <property type="entry name" value="Elongation factor Ts (EF-Ts), dimerisation domain"/>
    <property type="match status" value="2"/>
</dbReference>
<evidence type="ECO:0000313" key="11">
    <source>
        <dbReference type="Proteomes" id="UP000031641"/>
    </source>
</evidence>
<dbReference type="OrthoDB" id="9808348at2"/>
<name>A0A077L5T2_9BACT</name>
<dbReference type="PANTHER" id="PTHR11741:SF0">
    <property type="entry name" value="ELONGATION FACTOR TS, MITOCHONDRIAL"/>
    <property type="match status" value="1"/>
</dbReference>
<comment type="function">
    <text evidence="5 6 7">Associates with the EF-Tu.GDP complex and induces the exchange of GDP to GTP. It remains bound to the aminoacyl-tRNA.EF-Tu.GTP complex up to the GTP hydrolysis stage on the ribosome.</text>
</comment>
<feature type="domain" description="Translation elongation factor EFTs/EF1B dimerisation" evidence="9">
    <location>
        <begin position="70"/>
        <end position="273"/>
    </location>
</feature>
<comment type="similarity">
    <text evidence="1 6 7">Belongs to the EF-Ts family.</text>
</comment>
<dbReference type="NCBIfam" id="TIGR00116">
    <property type="entry name" value="tsf"/>
    <property type="match status" value="1"/>
</dbReference>
<dbReference type="Gene3D" id="1.10.8.10">
    <property type="entry name" value="DNA helicase RuvA subunit, C-terminal domain"/>
    <property type="match status" value="1"/>
</dbReference>
<dbReference type="InterPro" id="IPR036402">
    <property type="entry name" value="EF-Ts_dimer_sf"/>
</dbReference>
<keyword evidence="6" id="KW-0963">Cytoplasm</keyword>
<dbReference type="Gene3D" id="1.10.286.20">
    <property type="match status" value="1"/>
</dbReference>
<evidence type="ECO:0000256" key="8">
    <source>
        <dbReference type="RuleBase" id="RU000643"/>
    </source>
</evidence>
<dbReference type="FunFam" id="1.10.8.10:FF:000001">
    <property type="entry name" value="Elongation factor Ts"/>
    <property type="match status" value="1"/>
</dbReference>
<dbReference type="EMBL" id="AP014631">
    <property type="protein sequence ID" value="BAP39645.1"/>
    <property type="molecule type" value="Genomic_DNA"/>
</dbReference>
<reference evidence="11" key="1">
    <citation type="journal article" date="2014" name="Genome Announc.">
        <title>Complete Genome Sequence of Mycoplasma canadense Strain HAZ 360_1 from Bovine Mastitic Milk in Japan.</title>
        <authorList>
            <person name="Hata E."/>
        </authorList>
    </citation>
    <scope>NUCLEOTIDE SEQUENCE [LARGE SCALE GENOMIC DNA]</scope>
    <source>
        <strain evidence="11">HAZ360_1</strain>
    </source>
</reference>
<comment type="subcellular location">
    <subcellularLocation>
        <location evidence="6 8">Cytoplasm</location>
    </subcellularLocation>
</comment>
<dbReference type="InterPro" id="IPR018101">
    <property type="entry name" value="Transl_elong_Ts_CS"/>
</dbReference>
<dbReference type="Pfam" id="PF00889">
    <property type="entry name" value="EF_TS"/>
    <property type="match status" value="1"/>
</dbReference>
<dbReference type="HAMAP" id="MF_00050">
    <property type="entry name" value="EF_Ts"/>
    <property type="match status" value="1"/>
</dbReference>
<dbReference type="KEGG" id="mcan:MCAN360_0529"/>
<evidence type="ECO:0000256" key="6">
    <source>
        <dbReference type="HAMAP-Rule" id="MF_00050"/>
    </source>
</evidence>
<sequence length="292" mass="32442">MSVDLKKIKELRERTNLGFLDVKNALEANDNDVEKSIDWLQEKGILKAAKKAGRIAAEGIVKAIVKDNEAVIFELNSETDFVSKNELFIELANKIGEALFLNNFETNEELLAIKIDGVSIEDHTSLLTAKIGEKISLRRALKFKANENQVVSGYTHANNRVATIVVAEGKNQEALRNVSMHITALNPSHLFEECLGSEELKSIHEKLDANPALANKPEKIQQSIKAGLLKKELNERGVLLYQPFVMDDSKTVGQYLVDSNLVLIDAKRFEVGEGIEKKTVDFAAEVAEQMAK</sequence>
<evidence type="ECO:0000256" key="2">
    <source>
        <dbReference type="ARBA" id="ARBA00016956"/>
    </source>
</evidence>
<dbReference type="InterPro" id="IPR009060">
    <property type="entry name" value="UBA-like_sf"/>
</dbReference>
<evidence type="ECO:0000256" key="7">
    <source>
        <dbReference type="RuleBase" id="RU000642"/>
    </source>
</evidence>
<dbReference type="GO" id="GO:0005737">
    <property type="term" value="C:cytoplasm"/>
    <property type="evidence" value="ECO:0007669"/>
    <property type="project" value="UniProtKB-SubCell"/>
</dbReference>
<dbReference type="AlphaFoldDB" id="A0A077L5T2"/>
<dbReference type="CDD" id="cd14275">
    <property type="entry name" value="UBA_EF-Ts"/>
    <property type="match status" value="1"/>
</dbReference>
<feature type="region of interest" description="Involved in Mg(2+) ion dislocation from EF-Tu" evidence="6">
    <location>
        <begin position="79"/>
        <end position="82"/>
    </location>
</feature>
<evidence type="ECO:0000256" key="5">
    <source>
        <dbReference type="ARBA" id="ARBA00025453"/>
    </source>
</evidence>
<keyword evidence="3 6" id="KW-0251">Elongation factor</keyword>
<dbReference type="Gene3D" id="3.30.479.20">
    <property type="entry name" value="Elongation factor Ts, dimerisation domain"/>
    <property type="match status" value="2"/>
</dbReference>
<dbReference type="PANTHER" id="PTHR11741">
    <property type="entry name" value="ELONGATION FACTOR TS"/>
    <property type="match status" value="1"/>
</dbReference>
<evidence type="ECO:0000259" key="9">
    <source>
        <dbReference type="Pfam" id="PF00889"/>
    </source>
</evidence>
<evidence type="ECO:0000256" key="4">
    <source>
        <dbReference type="ARBA" id="ARBA00022917"/>
    </source>
</evidence>
<dbReference type="Proteomes" id="UP000031641">
    <property type="component" value="Chromosome"/>
</dbReference>
<evidence type="ECO:0000256" key="3">
    <source>
        <dbReference type="ARBA" id="ARBA00022768"/>
    </source>
</evidence>
<dbReference type="SUPFAM" id="SSF46934">
    <property type="entry name" value="UBA-like"/>
    <property type="match status" value="1"/>
</dbReference>